<dbReference type="InterPro" id="IPR006638">
    <property type="entry name" value="Elp3/MiaA/NifB-like_rSAM"/>
</dbReference>
<dbReference type="Gene3D" id="3.40.50.12160">
    <property type="entry name" value="Methylthiotransferase, N-terminal domain"/>
    <property type="match status" value="1"/>
</dbReference>
<dbReference type="SFLD" id="SFLDG01082">
    <property type="entry name" value="B12-binding_domain_containing"/>
    <property type="match status" value="1"/>
</dbReference>
<dbReference type="Pfam" id="PF04055">
    <property type="entry name" value="Radical_SAM"/>
    <property type="match status" value="1"/>
</dbReference>
<dbReference type="Gene3D" id="3.80.30.20">
    <property type="entry name" value="tm_1862 like domain"/>
    <property type="match status" value="1"/>
</dbReference>
<dbReference type="GO" id="GO:0051539">
    <property type="term" value="F:4 iron, 4 sulfur cluster binding"/>
    <property type="evidence" value="ECO:0007669"/>
    <property type="project" value="UniProtKB-KW"/>
</dbReference>
<dbReference type="PROSITE" id="PS51918">
    <property type="entry name" value="RADICAL_SAM"/>
    <property type="match status" value="1"/>
</dbReference>
<dbReference type="InterPro" id="IPR058240">
    <property type="entry name" value="rSAM_sf"/>
</dbReference>
<evidence type="ECO:0000256" key="4">
    <source>
        <dbReference type="ARBA" id="ARBA00022691"/>
    </source>
</evidence>
<feature type="domain" description="MTTase N-terminal" evidence="8">
    <location>
        <begin position="1"/>
        <end position="109"/>
    </location>
</feature>
<keyword evidence="11" id="KW-1185">Reference proteome</keyword>
<dbReference type="NCBIfam" id="TIGR01579">
    <property type="entry name" value="MiaB-like-C"/>
    <property type="match status" value="1"/>
</dbReference>
<accession>A0A0F3H0W6</accession>
<evidence type="ECO:0000259" key="9">
    <source>
        <dbReference type="PROSITE" id="PS51918"/>
    </source>
</evidence>
<sequence length="423" mass="46928">MRFCVLTLGCKANQAESSVIEHHFLKNSHVPVTLNDLPDVCIINTCSVTAKSDYQSRQLIRRAIKAGSKVFATGCYAELNRDELRSISEDISVIGNRDKLLHFLGSGLATDKDVVPVPDKNGRSRALLKVQDGCNSNCSYCIIPQSRGRSISRPVTDIIDEVRGLVLSGYNEAVLTGIHIGFYGIDLAPRTTLSDLVDSILNNTTGIRVRLTSIEVNEFTGKLPKLLRSERLCRHVHIPLQSGDDRILRDMNRGYSTADFKELLLDIHGDIDNIAIGTDVIVGYPGEDDESFARTYDFLSGLPLTYLHVFPFSRRRGTRAFDLPGQVSEETKKQRALPLRRLSEHKKAAFMARQVGRVLPAIVEKSDGSLYQATTDNYLKVGFEVNAGKVMVRERGLVNLKITGVTDGSLRGELTTVEQRHES</sequence>
<dbReference type="NCBIfam" id="TIGR00089">
    <property type="entry name" value="MiaB/RimO family radical SAM methylthiotransferase"/>
    <property type="match status" value="1"/>
</dbReference>
<evidence type="ECO:0000256" key="2">
    <source>
        <dbReference type="ARBA" id="ARBA00022485"/>
    </source>
</evidence>
<gene>
    <name evidence="10" type="ORF">MBAV_001206</name>
</gene>
<dbReference type="InterPro" id="IPR020612">
    <property type="entry name" value="Methylthiotransferase_CS"/>
</dbReference>
<organism evidence="10 11">
    <name type="scientific">Candidatus Magnetobacterium bavaricum</name>
    <dbReference type="NCBI Taxonomy" id="29290"/>
    <lineage>
        <taxon>Bacteria</taxon>
        <taxon>Pseudomonadati</taxon>
        <taxon>Nitrospirota</taxon>
        <taxon>Thermodesulfovibrionia</taxon>
        <taxon>Thermodesulfovibrionales</taxon>
        <taxon>Candidatus Magnetobacteriaceae</taxon>
        <taxon>Candidatus Magnetobacterium</taxon>
    </lineage>
</organism>
<name>A0A0F3H0W6_9BACT</name>
<dbReference type="GO" id="GO:0035598">
    <property type="term" value="F:tRNA (N(6)-L-threonylcarbamoyladenosine(37)-C(2))-methylthiotransferase activity"/>
    <property type="evidence" value="ECO:0007669"/>
    <property type="project" value="TreeGrafter"/>
</dbReference>
<dbReference type="InterPro" id="IPR038135">
    <property type="entry name" value="Methylthiotransferase_N_sf"/>
</dbReference>
<evidence type="ECO:0000256" key="7">
    <source>
        <dbReference type="ARBA" id="ARBA00023014"/>
    </source>
</evidence>
<keyword evidence="4" id="KW-0949">S-adenosyl-L-methionine</keyword>
<dbReference type="PATRIC" id="fig|29290.4.peg.1603"/>
<dbReference type="CDD" id="cd01335">
    <property type="entry name" value="Radical_SAM"/>
    <property type="match status" value="1"/>
</dbReference>
<dbReference type="PROSITE" id="PS01278">
    <property type="entry name" value="MTTASE_RADICAL"/>
    <property type="match status" value="1"/>
</dbReference>
<evidence type="ECO:0000313" key="11">
    <source>
        <dbReference type="Proteomes" id="UP000033423"/>
    </source>
</evidence>
<evidence type="ECO:0000256" key="3">
    <source>
        <dbReference type="ARBA" id="ARBA00022679"/>
    </source>
</evidence>
<comment type="caution">
    <text evidence="10">The sequence shown here is derived from an EMBL/GenBank/DDBJ whole genome shotgun (WGS) entry which is preliminary data.</text>
</comment>
<dbReference type="PANTHER" id="PTHR11918:SF45">
    <property type="entry name" value="THREONYLCARBAMOYLADENOSINE TRNA METHYLTHIOTRANSFERASE"/>
    <property type="match status" value="1"/>
</dbReference>
<dbReference type="GO" id="GO:0046872">
    <property type="term" value="F:metal ion binding"/>
    <property type="evidence" value="ECO:0007669"/>
    <property type="project" value="UniProtKB-KW"/>
</dbReference>
<dbReference type="SUPFAM" id="SSF102114">
    <property type="entry name" value="Radical SAM enzymes"/>
    <property type="match status" value="1"/>
</dbReference>
<keyword evidence="3" id="KW-0808">Transferase</keyword>
<dbReference type="Proteomes" id="UP000033423">
    <property type="component" value="Unassembled WGS sequence"/>
</dbReference>
<keyword evidence="2" id="KW-0004">4Fe-4S</keyword>
<evidence type="ECO:0000256" key="5">
    <source>
        <dbReference type="ARBA" id="ARBA00022723"/>
    </source>
</evidence>
<dbReference type="PROSITE" id="PS51449">
    <property type="entry name" value="MTTASE_N"/>
    <property type="match status" value="1"/>
</dbReference>
<dbReference type="PANTHER" id="PTHR11918">
    <property type="entry name" value="RADICAL SAM PROTEINS"/>
    <property type="match status" value="1"/>
</dbReference>
<dbReference type="Pfam" id="PF00919">
    <property type="entry name" value="UPF0004"/>
    <property type="match status" value="1"/>
</dbReference>
<evidence type="ECO:0000256" key="1">
    <source>
        <dbReference type="ARBA" id="ARBA00001966"/>
    </source>
</evidence>
<dbReference type="InterPro" id="IPR007197">
    <property type="entry name" value="rSAM"/>
</dbReference>
<comment type="cofactor">
    <cofactor evidence="1">
        <name>[4Fe-4S] cluster</name>
        <dbReference type="ChEBI" id="CHEBI:49883"/>
    </cofactor>
</comment>
<dbReference type="InterPro" id="IPR013848">
    <property type="entry name" value="Methylthiotransferase_N"/>
</dbReference>
<dbReference type="SMART" id="SM00729">
    <property type="entry name" value="Elp3"/>
    <property type="match status" value="1"/>
</dbReference>
<dbReference type="InterPro" id="IPR005839">
    <property type="entry name" value="Methylthiotransferase"/>
</dbReference>
<dbReference type="InterPro" id="IPR006467">
    <property type="entry name" value="MiaB-like_bact"/>
</dbReference>
<proteinExistence type="predicted"/>
<dbReference type="AlphaFoldDB" id="A0A0F3H0W6"/>
<keyword evidence="6" id="KW-0408">Iron</keyword>
<dbReference type="EMBL" id="LACI01000537">
    <property type="protein sequence ID" value="KJU86588.1"/>
    <property type="molecule type" value="Genomic_DNA"/>
</dbReference>
<feature type="domain" description="Radical SAM core" evidence="9">
    <location>
        <begin position="120"/>
        <end position="349"/>
    </location>
</feature>
<evidence type="ECO:0000313" key="10">
    <source>
        <dbReference type="EMBL" id="KJU86588.1"/>
    </source>
</evidence>
<keyword evidence="5" id="KW-0479">Metal-binding</keyword>
<evidence type="ECO:0000259" key="8">
    <source>
        <dbReference type="PROSITE" id="PS51449"/>
    </source>
</evidence>
<protein>
    <submittedName>
        <fullName evidence="10">MiaB-like tRNA modifying protein</fullName>
    </submittedName>
</protein>
<evidence type="ECO:0000256" key="6">
    <source>
        <dbReference type="ARBA" id="ARBA00023004"/>
    </source>
</evidence>
<dbReference type="InterPro" id="IPR023404">
    <property type="entry name" value="rSAM_horseshoe"/>
</dbReference>
<keyword evidence="7" id="KW-0411">Iron-sulfur</keyword>
<dbReference type="SFLD" id="SFLDS00029">
    <property type="entry name" value="Radical_SAM"/>
    <property type="match status" value="1"/>
</dbReference>
<reference evidence="10 11" key="1">
    <citation type="submission" date="2015-02" db="EMBL/GenBank/DDBJ databases">
        <title>Single-cell genomics of uncultivated deep-branching MTB reveals a conserved set of magnetosome genes.</title>
        <authorList>
            <person name="Kolinko S."/>
            <person name="Richter M."/>
            <person name="Glockner F.O."/>
            <person name="Brachmann A."/>
            <person name="Schuler D."/>
        </authorList>
    </citation>
    <scope>NUCLEOTIDE SEQUENCE [LARGE SCALE GENOMIC DNA]</scope>
    <source>
        <strain evidence="10">TM-1</strain>
    </source>
</reference>